<gene>
    <name evidence="3" type="ORF">ONB1V03_LOCUS7782</name>
</gene>
<protein>
    <recommendedName>
        <fullName evidence="2">Cell wall hydrolase SleB domain-containing protein</fullName>
    </recommendedName>
</protein>
<evidence type="ECO:0000313" key="4">
    <source>
        <dbReference type="Proteomes" id="UP000728032"/>
    </source>
</evidence>
<dbReference type="Pfam" id="PF07486">
    <property type="entry name" value="Hydrolase_2"/>
    <property type="match status" value="1"/>
</dbReference>
<evidence type="ECO:0000256" key="1">
    <source>
        <dbReference type="SAM" id="MobiDB-lite"/>
    </source>
</evidence>
<dbReference type="InterPro" id="IPR042047">
    <property type="entry name" value="SleB_dom1"/>
</dbReference>
<dbReference type="OrthoDB" id="9983162at2759"/>
<evidence type="ECO:0000313" key="3">
    <source>
        <dbReference type="EMBL" id="CAD7650379.1"/>
    </source>
</evidence>
<sequence>MPKHTDADKKALAETLFGEARGESEEGQIGVAGVILNRAEANKDYWGGSQVKDVCEKPGQFECFQDRDKLRKDIENEQATYAKMERLSDDILSGRETRNPVGNSDHYNNPDKEGYPDHLKNCDKTVKIGGHQFYKGK</sequence>
<feature type="compositionally biased region" description="Basic and acidic residues" evidence="1">
    <location>
        <begin position="108"/>
        <end position="120"/>
    </location>
</feature>
<reference evidence="3" key="1">
    <citation type="submission" date="2020-11" db="EMBL/GenBank/DDBJ databases">
        <authorList>
            <person name="Tran Van P."/>
        </authorList>
    </citation>
    <scope>NUCLEOTIDE SEQUENCE</scope>
</reference>
<accession>A0A7R9QLK1</accession>
<name>A0A7R9QLK1_9ACAR</name>
<dbReference type="EMBL" id="CAJPVJ010004099">
    <property type="protein sequence ID" value="CAG2168292.1"/>
    <property type="molecule type" value="Genomic_DNA"/>
</dbReference>
<keyword evidence="4" id="KW-1185">Reference proteome</keyword>
<feature type="domain" description="Cell wall hydrolase SleB" evidence="2">
    <location>
        <begin position="22"/>
        <end position="134"/>
    </location>
</feature>
<dbReference type="InterPro" id="IPR011105">
    <property type="entry name" value="Cell_wall_hydrolase_SleB"/>
</dbReference>
<feature type="region of interest" description="Disordered" evidence="1">
    <location>
        <begin position="85"/>
        <end position="120"/>
    </location>
</feature>
<evidence type="ECO:0000259" key="2">
    <source>
        <dbReference type="Pfam" id="PF07486"/>
    </source>
</evidence>
<proteinExistence type="predicted"/>
<organism evidence="3">
    <name type="scientific">Oppiella nova</name>
    <dbReference type="NCBI Taxonomy" id="334625"/>
    <lineage>
        <taxon>Eukaryota</taxon>
        <taxon>Metazoa</taxon>
        <taxon>Ecdysozoa</taxon>
        <taxon>Arthropoda</taxon>
        <taxon>Chelicerata</taxon>
        <taxon>Arachnida</taxon>
        <taxon>Acari</taxon>
        <taxon>Acariformes</taxon>
        <taxon>Sarcoptiformes</taxon>
        <taxon>Oribatida</taxon>
        <taxon>Brachypylina</taxon>
        <taxon>Oppioidea</taxon>
        <taxon>Oppiidae</taxon>
        <taxon>Oppiella</taxon>
    </lineage>
</organism>
<dbReference type="AlphaFoldDB" id="A0A7R9QLK1"/>
<feature type="compositionally biased region" description="Basic and acidic residues" evidence="1">
    <location>
        <begin position="85"/>
        <end position="98"/>
    </location>
</feature>
<dbReference type="Gene3D" id="1.10.10.2520">
    <property type="entry name" value="Cell wall hydrolase SleB, domain 1"/>
    <property type="match status" value="1"/>
</dbReference>
<dbReference type="GO" id="GO:0016787">
    <property type="term" value="F:hydrolase activity"/>
    <property type="evidence" value="ECO:0007669"/>
    <property type="project" value="InterPro"/>
</dbReference>
<dbReference type="EMBL" id="OC918924">
    <property type="protein sequence ID" value="CAD7650379.1"/>
    <property type="molecule type" value="Genomic_DNA"/>
</dbReference>
<dbReference type="Proteomes" id="UP000728032">
    <property type="component" value="Unassembled WGS sequence"/>
</dbReference>